<proteinExistence type="predicted"/>
<dbReference type="InParanoid" id="A0A0D0E4A5"/>
<name>A0A0D0E4A5_9AGAM</name>
<sequence>MHSRRSPHLSDFRLHAAMSAYVPAFLPCLSNLSPRSSFGLANDLWSLFILSVLC</sequence>
<evidence type="ECO:0000313" key="1">
    <source>
        <dbReference type="EMBL" id="KIK95939.1"/>
    </source>
</evidence>
<accession>A0A0D0E4A5</accession>
<dbReference type="HOGENOM" id="CLU_3050973_0_0_1"/>
<gene>
    <name evidence="1" type="ORF">PAXRUDRAFT_826502</name>
</gene>
<organism evidence="1 2">
    <name type="scientific">Paxillus rubicundulus Ve08.2h10</name>
    <dbReference type="NCBI Taxonomy" id="930991"/>
    <lineage>
        <taxon>Eukaryota</taxon>
        <taxon>Fungi</taxon>
        <taxon>Dikarya</taxon>
        <taxon>Basidiomycota</taxon>
        <taxon>Agaricomycotina</taxon>
        <taxon>Agaricomycetes</taxon>
        <taxon>Agaricomycetidae</taxon>
        <taxon>Boletales</taxon>
        <taxon>Paxilineae</taxon>
        <taxon>Paxillaceae</taxon>
        <taxon>Paxillus</taxon>
    </lineage>
</organism>
<dbReference type="AlphaFoldDB" id="A0A0D0E4A5"/>
<dbReference type="Proteomes" id="UP000054538">
    <property type="component" value="Unassembled WGS sequence"/>
</dbReference>
<reference evidence="2" key="2">
    <citation type="submission" date="2015-01" db="EMBL/GenBank/DDBJ databases">
        <title>Evolutionary Origins and Diversification of the Mycorrhizal Mutualists.</title>
        <authorList>
            <consortium name="DOE Joint Genome Institute"/>
            <consortium name="Mycorrhizal Genomics Consortium"/>
            <person name="Kohler A."/>
            <person name="Kuo A."/>
            <person name="Nagy L.G."/>
            <person name="Floudas D."/>
            <person name="Copeland A."/>
            <person name="Barry K.W."/>
            <person name="Cichocki N."/>
            <person name="Veneault-Fourrey C."/>
            <person name="LaButti K."/>
            <person name="Lindquist E.A."/>
            <person name="Lipzen A."/>
            <person name="Lundell T."/>
            <person name="Morin E."/>
            <person name="Murat C."/>
            <person name="Riley R."/>
            <person name="Ohm R."/>
            <person name="Sun H."/>
            <person name="Tunlid A."/>
            <person name="Henrissat B."/>
            <person name="Grigoriev I.V."/>
            <person name="Hibbett D.S."/>
            <person name="Martin F."/>
        </authorList>
    </citation>
    <scope>NUCLEOTIDE SEQUENCE [LARGE SCALE GENOMIC DNA]</scope>
    <source>
        <strain evidence="2">Ve08.2h10</strain>
    </source>
</reference>
<keyword evidence="2" id="KW-1185">Reference proteome</keyword>
<dbReference type="EMBL" id="KN825012">
    <property type="protein sequence ID" value="KIK95939.1"/>
    <property type="molecule type" value="Genomic_DNA"/>
</dbReference>
<evidence type="ECO:0000313" key="2">
    <source>
        <dbReference type="Proteomes" id="UP000054538"/>
    </source>
</evidence>
<reference evidence="1 2" key="1">
    <citation type="submission" date="2014-04" db="EMBL/GenBank/DDBJ databases">
        <authorList>
            <consortium name="DOE Joint Genome Institute"/>
            <person name="Kuo A."/>
            <person name="Kohler A."/>
            <person name="Jargeat P."/>
            <person name="Nagy L.G."/>
            <person name="Floudas D."/>
            <person name="Copeland A."/>
            <person name="Barry K.W."/>
            <person name="Cichocki N."/>
            <person name="Veneault-Fourrey C."/>
            <person name="LaButti K."/>
            <person name="Lindquist E.A."/>
            <person name="Lipzen A."/>
            <person name="Lundell T."/>
            <person name="Morin E."/>
            <person name="Murat C."/>
            <person name="Sun H."/>
            <person name="Tunlid A."/>
            <person name="Henrissat B."/>
            <person name="Grigoriev I.V."/>
            <person name="Hibbett D.S."/>
            <person name="Martin F."/>
            <person name="Nordberg H.P."/>
            <person name="Cantor M.N."/>
            <person name="Hua S.X."/>
        </authorList>
    </citation>
    <scope>NUCLEOTIDE SEQUENCE [LARGE SCALE GENOMIC DNA]</scope>
    <source>
        <strain evidence="1 2">Ve08.2h10</strain>
    </source>
</reference>
<protein>
    <submittedName>
        <fullName evidence="1">Uncharacterized protein</fullName>
    </submittedName>
</protein>